<dbReference type="EMBL" id="CP025583">
    <property type="protein sequence ID" value="AUM74884.1"/>
    <property type="molecule type" value="Genomic_DNA"/>
</dbReference>
<feature type="chain" id="PRO_5014979233" evidence="5">
    <location>
        <begin position="26"/>
        <end position="162"/>
    </location>
</feature>
<name>A0A2K9MH02_9RHOB</name>
<dbReference type="InterPro" id="IPR030999">
    <property type="entry name" value="Thiosulf_SoxX"/>
</dbReference>
<dbReference type="GO" id="GO:0046872">
    <property type="term" value="F:metal ion binding"/>
    <property type="evidence" value="ECO:0007669"/>
    <property type="project" value="UniProtKB-KW"/>
</dbReference>
<dbReference type="PROSITE" id="PS51007">
    <property type="entry name" value="CYTC"/>
    <property type="match status" value="1"/>
</dbReference>
<dbReference type="Proteomes" id="UP000234882">
    <property type="component" value="Chromosome"/>
</dbReference>
<keyword evidence="5" id="KW-0732">Signal</keyword>
<evidence type="ECO:0000313" key="7">
    <source>
        <dbReference type="EMBL" id="AUM74884.1"/>
    </source>
</evidence>
<keyword evidence="2 4" id="KW-0479">Metal-binding</keyword>
<sequence length="162" mass="16876">MFRLALTRPACAAALVALAVAPALASDPPAPSDVVFDSGSVASSLTGQPGDVDEGKRIMSTNSLGNCVACHEISAMPEVDFQGNVGPSLDGVADRYDEAHLRGLVINAKQTFEGTVMPAFYKNEGFIRPGEGYTGKAPDGPLSPILAAQQIEDVLAYLLTLK</sequence>
<gene>
    <name evidence="7" type="primary">soxX</name>
    <name evidence="7" type="ORF">CYR75_11895</name>
</gene>
<evidence type="ECO:0000256" key="5">
    <source>
        <dbReference type="SAM" id="SignalP"/>
    </source>
</evidence>
<dbReference type="KEGG" id="paru:CYR75_11895"/>
<dbReference type="Pfam" id="PF00034">
    <property type="entry name" value="Cytochrom_C"/>
    <property type="match status" value="1"/>
</dbReference>
<dbReference type="RefSeq" id="WP_101500229.1">
    <property type="nucleotide sequence ID" value="NZ_CP025583.1"/>
</dbReference>
<dbReference type="NCBIfam" id="TIGR04485">
    <property type="entry name" value="thiosulf_SoxX"/>
    <property type="match status" value="1"/>
</dbReference>
<accession>A0A2K9MH02</accession>
<evidence type="ECO:0000259" key="6">
    <source>
        <dbReference type="PROSITE" id="PS51007"/>
    </source>
</evidence>
<reference evidence="8" key="1">
    <citation type="submission" date="2017-12" db="EMBL/GenBank/DDBJ databases">
        <title>Genomic analysis of Paracoccus sp. CBA4604.</title>
        <authorList>
            <person name="Roh S.W."/>
            <person name="Kim J.Y."/>
            <person name="Kim J.S."/>
        </authorList>
    </citation>
    <scope>NUCLEOTIDE SEQUENCE [LARGE SCALE GENOMIC DNA]</scope>
    <source>
        <strain evidence="8">CBA4604</strain>
    </source>
</reference>
<evidence type="ECO:0000256" key="4">
    <source>
        <dbReference type="PROSITE-ProRule" id="PRU00433"/>
    </source>
</evidence>
<evidence type="ECO:0000256" key="1">
    <source>
        <dbReference type="ARBA" id="ARBA00022617"/>
    </source>
</evidence>
<dbReference type="GO" id="GO:0020037">
    <property type="term" value="F:heme binding"/>
    <property type="evidence" value="ECO:0007669"/>
    <property type="project" value="InterPro"/>
</dbReference>
<evidence type="ECO:0000313" key="8">
    <source>
        <dbReference type="Proteomes" id="UP000234882"/>
    </source>
</evidence>
<keyword evidence="8" id="KW-1185">Reference proteome</keyword>
<keyword evidence="1 4" id="KW-0349">Heme</keyword>
<dbReference type="SUPFAM" id="SSF46626">
    <property type="entry name" value="Cytochrome c"/>
    <property type="match status" value="1"/>
</dbReference>
<dbReference type="Gene3D" id="1.10.760.10">
    <property type="entry name" value="Cytochrome c-like domain"/>
    <property type="match status" value="1"/>
</dbReference>
<dbReference type="InterPro" id="IPR009056">
    <property type="entry name" value="Cyt_c-like_dom"/>
</dbReference>
<dbReference type="GO" id="GO:0009055">
    <property type="term" value="F:electron transfer activity"/>
    <property type="evidence" value="ECO:0007669"/>
    <property type="project" value="InterPro"/>
</dbReference>
<dbReference type="AlphaFoldDB" id="A0A2K9MH02"/>
<keyword evidence="3 4" id="KW-0408">Iron</keyword>
<organism evidence="7 8">
    <name type="scientific">Paracoccus jeotgali</name>
    <dbReference type="NCBI Taxonomy" id="2065379"/>
    <lineage>
        <taxon>Bacteria</taxon>
        <taxon>Pseudomonadati</taxon>
        <taxon>Pseudomonadota</taxon>
        <taxon>Alphaproteobacteria</taxon>
        <taxon>Rhodobacterales</taxon>
        <taxon>Paracoccaceae</taxon>
        <taxon>Paracoccus</taxon>
    </lineage>
</organism>
<evidence type="ECO:0000256" key="3">
    <source>
        <dbReference type="ARBA" id="ARBA00023004"/>
    </source>
</evidence>
<dbReference type="InterPro" id="IPR036909">
    <property type="entry name" value="Cyt_c-like_dom_sf"/>
</dbReference>
<protein>
    <submittedName>
        <fullName evidence="7">Sulfur oxidation c-type cytochrome SoxX</fullName>
    </submittedName>
</protein>
<proteinExistence type="predicted"/>
<feature type="domain" description="Cytochrome c" evidence="6">
    <location>
        <begin position="50"/>
        <end position="162"/>
    </location>
</feature>
<evidence type="ECO:0000256" key="2">
    <source>
        <dbReference type="ARBA" id="ARBA00022723"/>
    </source>
</evidence>
<dbReference type="OrthoDB" id="9793634at2"/>
<feature type="signal peptide" evidence="5">
    <location>
        <begin position="1"/>
        <end position="25"/>
    </location>
</feature>